<keyword evidence="2" id="KW-0812">Transmembrane</keyword>
<dbReference type="STRING" id="69332.A0A388LWG7"/>
<evidence type="ECO:0000256" key="2">
    <source>
        <dbReference type="SAM" id="Phobius"/>
    </source>
</evidence>
<proteinExistence type="predicted"/>
<organism evidence="3 4">
    <name type="scientific">Chara braunii</name>
    <name type="common">Braun's stonewort</name>
    <dbReference type="NCBI Taxonomy" id="69332"/>
    <lineage>
        <taxon>Eukaryota</taxon>
        <taxon>Viridiplantae</taxon>
        <taxon>Streptophyta</taxon>
        <taxon>Charophyceae</taxon>
        <taxon>Charales</taxon>
        <taxon>Characeae</taxon>
        <taxon>Chara</taxon>
    </lineage>
</organism>
<comment type="caution">
    <text evidence="3">The sequence shown here is derived from an EMBL/GenBank/DDBJ whole genome shotgun (WGS) entry which is preliminary data.</text>
</comment>
<evidence type="ECO:0008006" key="5">
    <source>
        <dbReference type="Google" id="ProtNLM"/>
    </source>
</evidence>
<dbReference type="Proteomes" id="UP000265515">
    <property type="component" value="Unassembled WGS sequence"/>
</dbReference>
<protein>
    <recommendedName>
        <fullName evidence="5">Vacuole membrane protein 1</fullName>
    </recommendedName>
</protein>
<dbReference type="AlphaFoldDB" id="A0A388LWG7"/>
<keyword evidence="4" id="KW-1185">Reference proteome</keyword>
<accession>A0A388LWG7</accession>
<feature type="compositionally biased region" description="Gly residues" evidence="1">
    <location>
        <begin position="464"/>
        <end position="473"/>
    </location>
</feature>
<feature type="region of interest" description="Disordered" evidence="1">
    <location>
        <begin position="1"/>
        <end position="40"/>
    </location>
</feature>
<dbReference type="EMBL" id="BFEA01000573">
    <property type="protein sequence ID" value="GBG86646.1"/>
    <property type="molecule type" value="Genomic_DNA"/>
</dbReference>
<keyword evidence="2" id="KW-1133">Transmembrane helix</keyword>
<evidence type="ECO:0000313" key="3">
    <source>
        <dbReference type="EMBL" id="GBG86646.1"/>
    </source>
</evidence>
<feature type="transmembrane region" description="Helical" evidence="2">
    <location>
        <begin position="406"/>
        <end position="431"/>
    </location>
</feature>
<feature type="transmembrane region" description="Helical" evidence="2">
    <location>
        <begin position="135"/>
        <end position="158"/>
    </location>
</feature>
<gene>
    <name evidence="3" type="ORF">CBR_g41708</name>
</gene>
<dbReference type="OrthoDB" id="2016540at2759"/>
<dbReference type="Gramene" id="GBG86646">
    <property type="protein sequence ID" value="GBG86646"/>
    <property type="gene ID" value="CBR_g41708"/>
</dbReference>
<dbReference type="OMA" id="QIICPTT"/>
<evidence type="ECO:0000256" key="1">
    <source>
        <dbReference type="SAM" id="MobiDB-lite"/>
    </source>
</evidence>
<sequence>MASGTDRRSGTQKRPKGSLSRSSSRDDVRKRASRSHSEKSAAIEELELEIEELKNRQLKEREGLAITKRPFHTLMYCCLALYEYTAETVKYLARQRLLQFSVLLSLLVGGSLIAFDGLDHEFVGEAVSYLRFVVWWVGLGVASSIGLGSGLHTFVLYLGPHIAQFTMKATQCGRVDLKQAVYDTAHWATESTWGGKDCDGFGPAMYPHFPERHGGYKVPLWMVLRQVQPEAILWGLGTALGELPPYFVSRAARLSGQRIQELEDFSKEDLPQSGFFWRIKLFIFKQASNFGFFTILLFASVPNPLFDLAGITCGHFLVPFVKFFSATLIGKAIIKAHIQTLFIVLAFNAHSMERVEAGLVWMMGHMPIARHVIPRIKRVLSNARNKFTSTSEGHSKSPSKFSFAAWWNWFVLLMLAGFIFSAISSTAMGYLMERHKREMQELNRKLRELKESSPERETHAGSNNGRGNGRPQR</sequence>
<name>A0A388LWG7_CHABU</name>
<feature type="compositionally biased region" description="Basic and acidic residues" evidence="1">
    <location>
        <begin position="23"/>
        <end position="40"/>
    </location>
</feature>
<feature type="compositionally biased region" description="Basic and acidic residues" evidence="1">
    <location>
        <begin position="443"/>
        <end position="459"/>
    </location>
</feature>
<feature type="region of interest" description="Disordered" evidence="1">
    <location>
        <begin position="443"/>
        <end position="473"/>
    </location>
</feature>
<feature type="transmembrane region" description="Helical" evidence="2">
    <location>
        <begin position="97"/>
        <end position="115"/>
    </location>
</feature>
<reference evidence="3 4" key="1">
    <citation type="journal article" date="2018" name="Cell">
        <title>The Chara Genome: Secondary Complexity and Implications for Plant Terrestrialization.</title>
        <authorList>
            <person name="Nishiyama T."/>
            <person name="Sakayama H."/>
            <person name="Vries J.D."/>
            <person name="Buschmann H."/>
            <person name="Saint-Marcoux D."/>
            <person name="Ullrich K.K."/>
            <person name="Haas F.B."/>
            <person name="Vanderstraeten L."/>
            <person name="Becker D."/>
            <person name="Lang D."/>
            <person name="Vosolsobe S."/>
            <person name="Rombauts S."/>
            <person name="Wilhelmsson P.K.I."/>
            <person name="Janitza P."/>
            <person name="Kern R."/>
            <person name="Heyl A."/>
            <person name="Rumpler F."/>
            <person name="Villalobos L.I.A.C."/>
            <person name="Clay J.M."/>
            <person name="Skokan R."/>
            <person name="Toyoda A."/>
            <person name="Suzuki Y."/>
            <person name="Kagoshima H."/>
            <person name="Schijlen E."/>
            <person name="Tajeshwar N."/>
            <person name="Catarino B."/>
            <person name="Hetherington A.J."/>
            <person name="Saltykova A."/>
            <person name="Bonnot C."/>
            <person name="Breuninger H."/>
            <person name="Symeonidi A."/>
            <person name="Radhakrishnan G.V."/>
            <person name="Van Nieuwerburgh F."/>
            <person name="Deforce D."/>
            <person name="Chang C."/>
            <person name="Karol K.G."/>
            <person name="Hedrich R."/>
            <person name="Ulvskov P."/>
            <person name="Glockner G."/>
            <person name="Delwiche C.F."/>
            <person name="Petrasek J."/>
            <person name="Van de Peer Y."/>
            <person name="Friml J."/>
            <person name="Beilby M."/>
            <person name="Dolan L."/>
            <person name="Kohara Y."/>
            <person name="Sugano S."/>
            <person name="Fujiyama A."/>
            <person name="Delaux P.-M."/>
            <person name="Quint M."/>
            <person name="TheiBen G."/>
            <person name="Hagemann M."/>
            <person name="Harholt J."/>
            <person name="Dunand C."/>
            <person name="Zachgo S."/>
            <person name="Langdale J."/>
            <person name="Maumus F."/>
            <person name="Straeten D.V.D."/>
            <person name="Gould S.B."/>
            <person name="Rensing S.A."/>
        </authorList>
    </citation>
    <scope>NUCLEOTIDE SEQUENCE [LARGE SCALE GENOMIC DNA]</scope>
    <source>
        <strain evidence="3 4">S276</strain>
    </source>
</reference>
<evidence type="ECO:0000313" key="4">
    <source>
        <dbReference type="Proteomes" id="UP000265515"/>
    </source>
</evidence>
<keyword evidence="2" id="KW-0472">Membrane</keyword>